<dbReference type="SMART" id="SM00732">
    <property type="entry name" value="YqgFc"/>
    <property type="match status" value="1"/>
</dbReference>
<evidence type="ECO:0000256" key="4">
    <source>
        <dbReference type="ARBA" id="ARBA00022801"/>
    </source>
</evidence>
<dbReference type="HAMAP" id="MF_00651">
    <property type="entry name" value="Nuclease_YqgF"/>
    <property type="match status" value="1"/>
</dbReference>
<evidence type="ECO:0000313" key="6">
    <source>
        <dbReference type="EMBL" id="VAX20622.1"/>
    </source>
</evidence>
<dbReference type="InterPro" id="IPR005227">
    <property type="entry name" value="YqgF"/>
</dbReference>
<keyword evidence="3" id="KW-0540">Nuclease</keyword>
<dbReference type="AlphaFoldDB" id="A0A3B1BXU4"/>
<sequence length="149" mass="16582">MAIENREKMGRALALDLGTKRTGAAISDELGITAQPVGVRARTGYKSDLAWVRELMAEYEIAIIIVGYPINMDTSVGERALASERFVSKLKKDIDVEVILWDERLSTAGATRVLLEADMSRKKRKKVVDQMAAQLILSTWLDAQSNKMK</sequence>
<keyword evidence="1" id="KW-0963">Cytoplasm</keyword>
<dbReference type="NCBIfam" id="TIGR00250">
    <property type="entry name" value="RNAse_H_YqgF"/>
    <property type="match status" value="1"/>
</dbReference>
<evidence type="ECO:0000256" key="1">
    <source>
        <dbReference type="ARBA" id="ARBA00022490"/>
    </source>
</evidence>
<evidence type="ECO:0000259" key="5">
    <source>
        <dbReference type="SMART" id="SM00732"/>
    </source>
</evidence>
<dbReference type="GO" id="GO:0000967">
    <property type="term" value="P:rRNA 5'-end processing"/>
    <property type="evidence" value="ECO:0007669"/>
    <property type="project" value="TreeGrafter"/>
</dbReference>
<dbReference type="InterPro" id="IPR006641">
    <property type="entry name" value="YqgF/RNaseH-like_dom"/>
</dbReference>
<dbReference type="CDD" id="cd16964">
    <property type="entry name" value="YqgF"/>
    <property type="match status" value="1"/>
</dbReference>
<organism evidence="6">
    <name type="scientific">hydrothermal vent metagenome</name>
    <dbReference type="NCBI Taxonomy" id="652676"/>
    <lineage>
        <taxon>unclassified sequences</taxon>
        <taxon>metagenomes</taxon>
        <taxon>ecological metagenomes</taxon>
    </lineage>
</organism>
<proteinExistence type="inferred from homology"/>
<accession>A0A3B1BXU4</accession>
<dbReference type="GO" id="GO:0016787">
    <property type="term" value="F:hydrolase activity"/>
    <property type="evidence" value="ECO:0007669"/>
    <property type="project" value="UniProtKB-KW"/>
</dbReference>
<dbReference type="SUPFAM" id="SSF53098">
    <property type="entry name" value="Ribonuclease H-like"/>
    <property type="match status" value="1"/>
</dbReference>
<dbReference type="PANTHER" id="PTHR33317">
    <property type="entry name" value="POLYNUCLEOTIDYL TRANSFERASE, RIBONUCLEASE H-LIKE SUPERFAMILY PROTEIN"/>
    <property type="match status" value="1"/>
</dbReference>
<feature type="domain" description="YqgF/RNase H-like" evidence="5">
    <location>
        <begin position="10"/>
        <end position="110"/>
    </location>
</feature>
<dbReference type="Gene3D" id="3.30.420.140">
    <property type="entry name" value="YqgF/RNase H-like domain"/>
    <property type="match status" value="1"/>
</dbReference>
<evidence type="ECO:0000256" key="2">
    <source>
        <dbReference type="ARBA" id="ARBA00022517"/>
    </source>
</evidence>
<dbReference type="Pfam" id="PF03652">
    <property type="entry name" value="RuvX"/>
    <property type="match status" value="1"/>
</dbReference>
<dbReference type="EMBL" id="UOGE01000060">
    <property type="protein sequence ID" value="VAX20622.1"/>
    <property type="molecule type" value="Genomic_DNA"/>
</dbReference>
<reference evidence="6" key="1">
    <citation type="submission" date="2018-06" db="EMBL/GenBank/DDBJ databases">
        <authorList>
            <person name="Zhirakovskaya E."/>
        </authorList>
    </citation>
    <scope>NUCLEOTIDE SEQUENCE</scope>
</reference>
<dbReference type="GO" id="GO:0005829">
    <property type="term" value="C:cytosol"/>
    <property type="evidence" value="ECO:0007669"/>
    <property type="project" value="TreeGrafter"/>
</dbReference>
<protein>
    <submittedName>
        <fullName evidence="6">Pre-16S rRNA nuclease Yqg</fullName>
    </submittedName>
</protein>
<keyword evidence="4" id="KW-0378">Hydrolase</keyword>
<dbReference type="InterPro" id="IPR037027">
    <property type="entry name" value="YqgF/RNaseH-like_dom_sf"/>
</dbReference>
<dbReference type="GO" id="GO:0004518">
    <property type="term" value="F:nuclease activity"/>
    <property type="evidence" value="ECO:0007669"/>
    <property type="project" value="UniProtKB-KW"/>
</dbReference>
<dbReference type="InterPro" id="IPR012337">
    <property type="entry name" value="RNaseH-like_sf"/>
</dbReference>
<keyword evidence="2" id="KW-0690">Ribosome biogenesis</keyword>
<gene>
    <name evidence="6" type="ORF">MNBD_NITROSPINAE02-1507</name>
</gene>
<name>A0A3B1BXU4_9ZZZZ</name>
<dbReference type="PANTHER" id="PTHR33317:SF4">
    <property type="entry name" value="POLYNUCLEOTIDYL TRANSFERASE, RIBONUCLEASE H-LIKE SUPERFAMILY PROTEIN"/>
    <property type="match status" value="1"/>
</dbReference>
<evidence type="ECO:0000256" key="3">
    <source>
        <dbReference type="ARBA" id="ARBA00022722"/>
    </source>
</evidence>